<dbReference type="AlphaFoldDB" id="A0AA96WGF0"/>
<dbReference type="RefSeq" id="WP_316430466.1">
    <property type="nucleotide sequence ID" value="NZ_CP053586.1"/>
</dbReference>
<protein>
    <recommendedName>
        <fullName evidence="2">Tetratricopeptide repeat protein</fullName>
    </recommendedName>
</protein>
<evidence type="ECO:0008006" key="2">
    <source>
        <dbReference type="Google" id="ProtNLM"/>
    </source>
</evidence>
<sequence length="124" mass="13600">METSTVSPVSLEAGLLALSQGQHSQAVGILEAFCHDCAVNDQLTSRDYLRAQMHLIEIYEQNGQSERALSLCHHLINCSNAQVQIWAMQRLKSITQATTAAAKPPAPFAGFTVLSKLAQRFRFA</sequence>
<gene>
    <name evidence="1" type="ORF">HJG54_18205</name>
</gene>
<evidence type="ECO:0000313" key="1">
    <source>
        <dbReference type="EMBL" id="WNZ24594.1"/>
    </source>
</evidence>
<proteinExistence type="predicted"/>
<organism evidence="1">
    <name type="scientific">Leptolyngbya sp. NK1-12</name>
    <dbReference type="NCBI Taxonomy" id="2547451"/>
    <lineage>
        <taxon>Bacteria</taxon>
        <taxon>Bacillati</taxon>
        <taxon>Cyanobacteriota</taxon>
        <taxon>Cyanophyceae</taxon>
        <taxon>Leptolyngbyales</taxon>
        <taxon>Leptolyngbyaceae</taxon>
        <taxon>Leptolyngbya group</taxon>
        <taxon>Leptolyngbya</taxon>
    </lineage>
</organism>
<dbReference type="EMBL" id="CP053586">
    <property type="protein sequence ID" value="WNZ24594.1"/>
    <property type="molecule type" value="Genomic_DNA"/>
</dbReference>
<accession>A0AA96WGF0</accession>
<name>A0AA96WGF0_9CYAN</name>
<reference evidence="1" key="1">
    <citation type="submission" date="2020-05" db="EMBL/GenBank/DDBJ databases">
        <authorList>
            <person name="Zhu T."/>
            <person name="Keshari N."/>
            <person name="Lu X."/>
        </authorList>
    </citation>
    <scope>NUCLEOTIDE SEQUENCE</scope>
    <source>
        <strain evidence="1">NK1-12</strain>
    </source>
</reference>